<evidence type="ECO:0000313" key="4">
    <source>
        <dbReference type="Proteomes" id="UP001055091"/>
    </source>
</evidence>
<dbReference type="EMBL" id="BQNJ01000001">
    <property type="protein sequence ID" value="GKG99727.1"/>
    <property type="molecule type" value="Genomic_DNA"/>
</dbReference>
<protein>
    <recommendedName>
        <fullName evidence="2">MacB-like periplasmic core domain-containing protein</fullName>
    </recommendedName>
</protein>
<evidence type="ECO:0000313" key="3">
    <source>
        <dbReference type="EMBL" id="GKG99727.1"/>
    </source>
</evidence>
<organism evidence="3 4">
    <name type="scientific">Hungatella hathewayi</name>
    <dbReference type="NCBI Taxonomy" id="154046"/>
    <lineage>
        <taxon>Bacteria</taxon>
        <taxon>Bacillati</taxon>
        <taxon>Bacillota</taxon>
        <taxon>Clostridia</taxon>
        <taxon>Lachnospirales</taxon>
        <taxon>Lachnospiraceae</taxon>
        <taxon>Hungatella</taxon>
    </lineage>
</organism>
<reference evidence="3" key="1">
    <citation type="submission" date="2022-01" db="EMBL/GenBank/DDBJ databases">
        <title>Novel bile acid biosynthetic pathways are enriched in the microbiome of centenarians.</title>
        <authorList>
            <person name="Sato Y."/>
            <person name="Atarashi K."/>
            <person name="Plichta R.D."/>
            <person name="Arai Y."/>
            <person name="Sasajima S."/>
            <person name="Kearney M.S."/>
            <person name="Suda W."/>
            <person name="Takeshita K."/>
            <person name="Sasaki T."/>
            <person name="Okamoto S."/>
            <person name="Skelly N.A."/>
            <person name="Okamura Y."/>
            <person name="Vlamakis H."/>
            <person name="Li Y."/>
            <person name="Tanoue T."/>
            <person name="Takei H."/>
            <person name="Nittono H."/>
            <person name="Narushima S."/>
            <person name="Irie J."/>
            <person name="Itoh H."/>
            <person name="Moriya K."/>
            <person name="Sugiura Y."/>
            <person name="Suematsu M."/>
            <person name="Moritoki N."/>
            <person name="Shibata S."/>
            <person name="Littman R.D."/>
            <person name="Fischbach A.M."/>
            <person name="Uwamino Y."/>
            <person name="Inoue T."/>
            <person name="Honda A."/>
            <person name="Hattori M."/>
            <person name="Murai T."/>
            <person name="Xavier J.R."/>
            <person name="Hirose N."/>
            <person name="Honda K."/>
        </authorList>
    </citation>
    <scope>NUCLEOTIDE SEQUENCE</scope>
    <source>
        <strain evidence="3">CE91-St55</strain>
    </source>
</reference>
<dbReference type="Proteomes" id="UP001055091">
    <property type="component" value="Unassembled WGS sequence"/>
</dbReference>
<gene>
    <name evidence="3" type="ORF">CE91St55_17090</name>
</gene>
<feature type="transmembrane region" description="Helical" evidence="1">
    <location>
        <begin position="271"/>
        <end position="291"/>
    </location>
</feature>
<keyword evidence="1" id="KW-1133">Transmembrane helix</keyword>
<keyword evidence="1" id="KW-0812">Transmembrane</keyword>
<proteinExistence type="predicted"/>
<name>A0AA37JI90_9FIRM</name>
<evidence type="ECO:0000259" key="2">
    <source>
        <dbReference type="Pfam" id="PF12704"/>
    </source>
</evidence>
<feature type="domain" description="MacB-like periplasmic core" evidence="2">
    <location>
        <begin position="79"/>
        <end position="196"/>
    </location>
</feature>
<feature type="transmembrane region" description="Helical" evidence="1">
    <location>
        <begin position="237"/>
        <end position="259"/>
    </location>
</feature>
<sequence>MRQATVSDYPESERTMNRLKRWSKTCRAARVKTVCLAMLLSAALWGISLWQGEKTAPYAGDIQIRYHGQGISRQTLEQITEAGLKQEKKTFPETAAWSVEYDVEARNPVLNFKQDVTCIMVRGEMDQIVKDRLAAGTYGFGDDDEGCVVSSKTAWELFGSTNVTGSWITVKGQRFVIRGVTAASYPMVILPAKRLETGFFSNISFSYSGQEGLEGQAEEMIMRFGLPGHGIRINGSMYYAVVRFFYTLPGWALLLSFGLFARRVKMGKKRLWNVFSFAVTAGIAAVLLWYGCRFPGDFIPSRWSDFSFYAEKFRQVRENLFDIATLPKTRWDVEMIRAFKASVFCSAGAALSIITGNLLVSIDNHTFSHVFLKSKDKV</sequence>
<dbReference type="InterPro" id="IPR025857">
    <property type="entry name" value="MacB_PCD"/>
</dbReference>
<feature type="transmembrane region" description="Helical" evidence="1">
    <location>
        <begin position="29"/>
        <end position="50"/>
    </location>
</feature>
<dbReference type="Pfam" id="PF12704">
    <property type="entry name" value="MacB_PCD"/>
    <property type="match status" value="1"/>
</dbReference>
<evidence type="ECO:0000256" key="1">
    <source>
        <dbReference type="SAM" id="Phobius"/>
    </source>
</evidence>
<keyword evidence="1" id="KW-0472">Membrane</keyword>
<dbReference type="AlphaFoldDB" id="A0AA37JI90"/>
<comment type="caution">
    <text evidence="3">The sequence shown here is derived from an EMBL/GenBank/DDBJ whole genome shotgun (WGS) entry which is preliminary data.</text>
</comment>
<accession>A0AA37JI90</accession>